<name>A0A1R3T6A5_9BACT</name>
<dbReference type="NCBIfam" id="NF005841">
    <property type="entry name" value="PRK07758.1"/>
    <property type="match status" value="1"/>
</dbReference>
<reference evidence="1 2" key="1">
    <citation type="submission" date="2016-08" db="EMBL/GenBank/DDBJ databases">
        <authorList>
            <person name="Seilhamer J.J."/>
        </authorList>
    </citation>
    <scope>NUCLEOTIDE SEQUENCE [LARGE SCALE GENOMIC DNA]</scope>
    <source>
        <strain evidence="1">M3/6</strain>
    </source>
</reference>
<proteinExistence type="predicted"/>
<dbReference type="SUPFAM" id="SSF47789">
    <property type="entry name" value="C-terminal domain of RNA polymerase alpha subunit"/>
    <property type="match status" value="1"/>
</dbReference>
<keyword evidence="2" id="KW-1185">Reference proteome</keyword>
<dbReference type="RefSeq" id="WP_076928455.1">
    <property type="nucleotide sequence ID" value="NZ_LT605205.1"/>
</dbReference>
<evidence type="ECO:0000313" key="2">
    <source>
        <dbReference type="Proteomes" id="UP000187464"/>
    </source>
</evidence>
<dbReference type="Proteomes" id="UP000187464">
    <property type="component" value="Chromosome I"/>
</dbReference>
<gene>
    <name evidence="1" type="ORF">PSM36_0269</name>
</gene>
<dbReference type="EMBL" id="LT605205">
    <property type="protein sequence ID" value="SCD19104.1"/>
    <property type="molecule type" value="Genomic_DNA"/>
</dbReference>
<organism evidence="1 2">
    <name type="scientific">Proteiniphilum saccharofermentans</name>
    <dbReference type="NCBI Taxonomy" id="1642647"/>
    <lineage>
        <taxon>Bacteria</taxon>
        <taxon>Pseudomonadati</taxon>
        <taxon>Bacteroidota</taxon>
        <taxon>Bacteroidia</taxon>
        <taxon>Bacteroidales</taxon>
        <taxon>Dysgonomonadaceae</taxon>
        <taxon>Proteiniphilum</taxon>
    </lineage>
</organism>
<evidence type="ECO:0000313" key="1">
    <source>
        <dbReference type="EMBL" id="SCD19104.1"/>
    </source>
</evidence>
<accession>A0A1R3T6A5</accession>
<sequence length="96" mass="10447">MLTPRTPRICPQGHKYYKSGDCPTCPVCEKLKEPTSGFLALVGNPARNALLHYGIDTIEKLAGHTEKEILSLHGIGKASLPAFRKALEEAGLNFKS</sequence>
<dbReference type="KEGG" id="psac:PSM36_0269"/>
<dbReference type="STRING" id="1642647.PSM36_0269"/>
<protein>
    <recommendedName>
        <fullName evidence="3">RNA polymerase alpha subunit C-terminal domain-containing protein</fullName>
    </recommendedName>
</protein>
<evidence type="ECO:0008006" key="3">
    <source>
        <dbReference type="Google" id="ProtNLM"/>
    </source>
</evidence>
<dbReference type="AlphaFoldDB" id="A0A1R3T6A5"/>
<dbReference type="Gene3D" id="1.10.150.20">
    <property type="entry name" value="5' to 3' exonuclease, C-terminal subdomain"/>
    <property type="match status" value="1"/>
</dbReference>